<name>A0A5S6QZU7_TRIMR</name>
<reference evidence="3" key="1">
    <citation type="submission" date="2019-12" db="UniProtKB">
        <authorList>
            <consortium name="WormBaseParasite"/>
        </authorList>
    </citation>
    <scope>IDENTIFICATION</scope>
</reference>
<protein>
    <submittedName>
        <fullName evidence="3">Transmembrane protein</fullName>
    </submittedName>
</protein>
<accession>A0A5S6QZU7</accession>
<dbReference type="AlphaFoldDB" id="A0A5S6QZU7"/>
<evidence type="ECO:0000256" key="1">
    <source>
        <dbReference type="SAM" id="Phobius"/>
    </source>
</evidence>
<dbReference type="Proteomes" id="UP000046395">
    <property type="component" value="Unassembled WGS sequence"/>
</dbReference>
<organism evidence="2 3">
    <name type="scientific">Trichuris muris</name>
    <name type="common">Mouse whipworm</name>
    <dbReference type="NCBI Taxonomy" id="70415"/>
    <lineage>
        <taxon>Eukaryota</taxon>
        <taxon>Metazoa</taxon>
        <taxon>Ecdysozoa</taxon>
        <taxon>Nematoda</taxon>
        <taxon>Enoplea</taxon>
        <taxon>Dorylaimia</taxon>
        <taxon>Trichinellida</taxon>
        <taxon>Trichuridae</taxon>
        <taxon>Trichuris</taxon>
    </lineage>
</organism>
<evidence type="ECO:0000313" key="2">
    <source>
        <dbReference type="Proteomes" id="UP000046395"/>
    </source>
</evidence>
<proteinExistence type="predicted"/>
<keyword evidence="1" id="KW-0472">Membrane</keyword>
<keyword evidence="1" id="KW-1133">Transmembrane helix</keyword>
<sequence length="88" mass="10331">MDRSSLGEVRPGEAKPSRFLLRLPFFTVTGHFLVFPFWHLVRRKAYCKKVSVPPLRCFHHSAKLVVVRRNPRRFATVLQSGLLLRRVF</sequence>
<dbReference type="WBParaSite" id="TMUE_3000012678.1">
    <property type="protein sequence ID" value="TMUE_3000012678.1"/>
    <property type="gene ID" value="WBGene00302861"/>
</dbReference>
<feature type="transmembrane region" description="Helical" evidence="1">
    <location>
        <begin position="20"/>
        <end position="41"/>
    </location>
</feature>
<evidence type="ECO:0000313" key="3">
    <source>
        <dbReference type="WBParaSite" id="TMUE_3000012678.1"/>
    </source>
</evidence>
<keyword evidence="1" id="KW-0812">Transmembrane</keyword>
<keyword evidence="2" id="KW-1185">Reference proteome</keyword>